<name>A0A9P5P3T3_GYMJU</name>
<protein>
    <submittedName>
        <fullName evidence="3">Ricin B lectin domain-containing protein</fullName>
    </submittedName>
</protein>
<dbReference type="InterPro" id="IPR035992">
    <property type="entry name" value="Ricin_B-like_lectins"/>
</dbReference>
<dbReference type="OrthoDB" id="6770063at2759"/>
<sequence>MQHSRSFIGAPFLRTLSALLVFAVAANAQRNYTVVNNCPAPVDLYIGSAKDSTLAKGANTTKVLGNDAGFFYTTANGGKLDGSATRAGFYGDHGATYYYIVKDVGDFNAGISIKPNHPERKGLCAVARCDNAFCHDAFAKPPTRFPRPSITPPASPVYSCPFHDVAYTITFCPSGSFPHAPPPPPPPPPAYHAIHPNFYPNKCIDVLKKGSTKVQVAGTNFCLHAGSNSGNTVGMKIWQCYDNLPAQQWYYTDDNRIALEGKGLCLDLTDGILSNSNRLQTWQCTDGNANQIWTE</sequence>
<dbReference type="PROSITE" id="PS50231">
    <property type="entry name" value="RICIN_B_LECTIN"/>
    <property type="match status" value="1"/>
</dbReference>
<evidence type="ECO:0000256" key="1">
    <source>
        <dbReference type="SAM" id="SignalP"/>
    </source>
</evidence>
<dbReference type="AlphaFoldDB" id="A0A9P5P3T3"/>
<feature type="chain" id="PRO_5040224381" evidence="1">
    <location>
        <begin position="29"/>
        <end position="295"/>
    </location>
</feature>
<dbReference type="EMBL" id="JADNYJ010000001">
    <property type="protein sequence ID" value="KAF8914421.1"/>
    <property type="molecule type" value="Genomic_DNA"/>
</dbReference>
<dbReference type="CDD" id="cd00161">
    <property type="entry name" value="beta-trefoil_Ricin-like"/>
    <property type="match status" value="1"/>
</dbReference>
<proteinExistence type="predicted"/>
<evidence type="ECO:0000313" key="3">
    <source>
        <dbReference type="EMBL" id="KAF8914421.1"/>
    </source>
</evidence>
<dbReference type="SUPFAM" id="SSF50370">
    <property type="entry name" value="Ricin B-like lectins"/>
    <property type="match status" value="1"/>
</dbReference>
<comment type="caution">
    <text evidence="3">The sequence shown here is derived from an EMBL/GenBank/DDBJ whole genome shotgun (WGS) entry which is preliminary data.</text>
</comment>
<keyword evidence="1" id="KW-0732">Signal</keyword>
<gene>
    <name evidence="3" type="ORF">CPB84DRAFT_1863355</name>
</gene>
<feature type="domain" description="Ricin B lectin" evidence="2">
    <location>
        <begin position="214"/>
        <end position="293"/>
    </location>
</feature>
<evidence type="ECO:0000313" key="4">
    <source>
        <dbReference type="Proteomes" id="UP000724874"/>
    </source>
</evidence>
<organism evidence="3 4">
    <name type="scientific">Gymnopilus junonius</name>
    <name type="common">Spectacular rustgill mushroom</name>
    <name type="synonym">Gymnopilus spectabilis subsp. junonius</name>
    <dbReference type="NCBI Taxonomy" id="109634"/>
    <lineage>
        <taxon>Eukaryota</taxon>
        <taxon>Fungi</taxon>
        <taxon>Dikarya</taxon>
        <taxon>Basidiomycota</taxon>
        <taxon>Agaricomycotina</taxon>
        <taxon>Agaricomycetes</taxon>
        <taxon>Agaricomycetidae</taxon>
        <taxon>Agaricales</taxon>
        <taxon>Agaricineae</taxon>
        <taxon>Hymenogastraceae</taxon>
        <taxon>Gymnopilus</taxon>
    </lineage>
</organism>
<dbReference type="Proteomes" id="UP000724874">
    <property type="component" value="Unassembled WGS sequence"/>
</dbReference>
<reference evidence="3" key="1">
    <citation type="submission" date="2020-11" db="EMBL/GenBank/DDBJ databases">
        <authorList>
            <consortium name="DOE Joint Genome Institute"/>
            <person name="Ahrendt S."/>
            <person name="Riley R."/>
            <person name="Andreopoulos W."/>
            <person name="LaButti K."/>
            <person name="Pangilinan J."/>
            <person name="Ruiz-duenas F.J."/>
            <person name="Barrasa J.M."/>
            <person name="Sanchez-Garcia M."/>
            <person name="Camarero S."/>
            <person name="Miyauchi S."/>
            <person name="Serrano A."/>
            <person name="Linde D."/>
            <person name="Babiker R."/>
            <person name="Drula E."/>
            <person name="Ayuso-Fernandez I."/>
            <person name="Pacheco R."/>
            <person name="Padilla G."/>
            <person name="Ferreira P."/>
            <person name="Barriuso J."/>
            <person name="Kellner H."/>
            <person name="Castanera R."/>
            <person name="Alfaro M."/>
            <person name="Ramirez L."/>
            <person name="Pisabarro A.G."/>
            <person name="Kuo A."/>
            <person name="Tritt A."/>
            <person name="Lipzen A."/>
            <person name="He G."/>
            <person name="Yan M."/>
            <person name="Ng V."/>
            <person name="Cullen D."/>
            <person name="Martin F."/>
            <person name="Rosso M.-N."/>
            <person name="Henrissat B."/>
            <person name="Hibbett D."/>
            <person name="Martinez A.T."/>
            <person name="Grigoriev I.V."/>
        </authorList>
    </citation>
    <scope>NUCLEOTIDE SEQUENCE</scope>
    <source>
        <strain evidence="3">AH 44721</strain>
    </source>
</reference>
<dbReference type="SUPFAM" id="SSF49870">
    <property type="entry name" value="Osmotin, thaumatin-like protein"/>
    <property type="match status" value="1"/>
</dbReference>
<dbReference type="Gene3D" id="2.80.10.50">
    <property type="match status" value="1"/>
</dbReference>
<feature type="signal peptide" evidence="1">
    <location>
        <begin position="1"/>
        <end position="28"/>
    </location>
</feature>
<dbReference type="InterPro" id="IPR000772">
    <property type="entry name" value="Ricin_B_lectin"/>
</dbReference>
<dbReference type="Pfam" id="PF00652">
    <property type="entry name" value="Ricin_B_lectin"/>
    <property type="match status" value="1"/>
</dbReference>
<evidence type="ECO:0000259" key="2">
    <source>
        <dbReference type="Pfam" id="PF00652"/>
    </source>
</evidence>
<dbReference type="InterPro" id="IPR037176">
    <property type="entry name" value="Osmotin/thaumatin-like_sf"/>
</dbReference>
<keyword evidence="4" id="KW-1185">Reference proteome</keyword>
<accession>A0A9P5P3T3</accession>